<keyword evidence="2" id="KW-1185">Reference proteome</keyword>
<gene>
    <name evidence="1" type="ORF">FGO68_gene11460</name>
</gene>
<dbReference type="EMBL" id="RRYP01006816">
    <property type="protein sequence ID" value="TNV80942.1"/>
    <property type="molecule type" value="Genomic_DNA"/>
</dbReference>
<evidence type="ECO:0000313" key="1">
    <source>
        <dbReference type="EMBL" id="TNV80942.1"/>
    </source>
</evidence>
<organism evidence="1 2">
    <name type="scientific">Halteria grandinella</name>
    <dbReference type="NCBI Taxonomy" id="5974"/>
    <lineage>
        <taxon>Eukaryota</taxon>
        <taxon>Sar</taxon>
        <taxon>Alveolata</taxon>
        <taxon>Ciliophora</taxon>
        <taxon>Intramacronucleata</taxon>
        <taxon>Spirotrichea</taxon>
        <taxon>Stichotrichia</taxon>
        <taxon>Sporadotrichida</taxon>
        <taxon>Halteriidae</taxon>
        <taxon>Halteria</taxon>
    </lineage>
</organism>
<proteinExistence type="predicted"/>
<dbReference type="Gene3D" id="3.40.30.10">
    <property type="entry name" value="Glutaredoxin"/>
    <property type="match status" value="1"/>
</dbReference>
<accession>A0A8J8T3G9</accession>
<dbReference type="Proteomes" id="UP000785679">
    <property type="component" value="Unassembled WGS sequence"/>
</dbReference>
<name>A0A8J8T3G9_HALGN</name>
<reference evidence="1" key="1">
    <citation type="submission" date="2019-06" db="EMBL/GenBank/DDBJ databases">
        <authorList>
            <person name="Zheng W."/>
        </authorList>
    </citation>
    <scope>NUCLEOTIDE SEQUENCE</scope>
    <source>
        <strain evidence="1">QDHG01</strain>
    </source>
</reference>
<comment type="caution">
    <text evidence="1">The sequence shown here is derived from an EMBL/GenBank/DDBJ whole genome shotgun (WGS) entry which is preliminary data.</text>
</comment>
<protein>
    <submittedName>
        <fullName evidence="1">Uncharacterized protein</fullName>
    </submittedName>
</protein>
<dbReference type="AlphaFoldDB" id="A0A8J8T3G9"/>
<dbReference type="OrthoDB" id="189920at2759"/>
<evidence type="ECO:0000313" key="2">
    <source>
        <dbReference type="Proteomes" id="UP000785679"/>
    </source>
</evidence>
<sequence>MEFIYIGNEQSQEELVAFIDKHLGGTLGGYYFAFNEEQSFQLRAELKADCVPLVVVLDQNLEVITRDGAADLMHFSPIACRNLWIQILKSRVEEQKRETEDKQ</sequence>